<dbReference type="Pfam" id="PF13091">
    <property type="entry name" value="PLDc_2"/>
    <property type="match status" value="2"/>
</dbReference>
<dbReference type="GO" id="GO:0032049">
    <property type="term" value="P:cardiolipin biosynthetic process"/>
    <property type="evidence" value="ECO:0007669"/>
    <property type="project" value="UniProtKB-ARBA"/>
</dbReference>
<keyword evidence="3" id="KW-1185">Reference proteome</keyword>
<dbReference type="PROSITE" id="PS50035">
    <property type="entry name" value="PLD"/>
    <property type="match status" value="2"/>
</dbReference>
<evidence type="ECO:0000259" key="1">
    <source>
        <dbReference type="PROSITE" id="PS50035"/>
    </source>
</evidence>
<dbReference type="PANTHER" id="PTHR21248">
    <property type="entry name" value="CARDIOLIPIN SYNTHASE"/>
    <property type="match status" value="1"/>
</dbReference>
<feature type="domain" description="PLD phosphodiesterase" evidence="1">
    <location>
        <begin position="432"/>
        <end position="459"/>
    </location>
</feature>
<dbReference type="Proteomes" id="UP000295375">
    <property type="component" value="Unassembled WGS sequence"/>
</dbReference>
<comment type="caution">
    <text evidence="2">The sequence shown here is derived from an EMBL/GenBank/DDBJ whole genome shotgun (WGS) entry which is preliminary data.</text>
</comment>
<protein>
    <submittedName>
        <fullName evidence="2">Putative cardiolipin synthase</fullName>
    </submittedName>
</protein>
<dbReference type="SUPFAM" id="SSF56024">
    <property type="entry name" value="Phospholipase D/nuclease"/>
    <property type="match status" value="2"/>
</dbReference>
<name>A0A4R6UD73_9GAMM</name>
<dbReference type="PANTHER" id="PTHR21248:SF12">
    <property type="entry name" value="CARDIOLIPIN SYNTHASE C"/>
    <property type="match status" value="1"/>
</dbReference>
<dbReference type="OrthoDB" id="9814092at2"/>
<feature type="domain" description="PLD phosphodiesterase" evidence="1">
    <location>
        <begin position="188"/>
        <end position="215"/>
    </location>
</feature>
<sequence>MSIAPLASKTKTGKRLRHAWYRLLRTRDRGSLIKGLIQARRKPGSVTESEKSSREKQEVDFSSTRLAQLCPAYTNGESAFRLLDDGHEAFIARLSLIDLAERTLDLQYYIMRDDETTRALLYALIQAANRGVRVRLLLDDIYAVGRDLEWSLLDAHPNIEMRLFNPFMARGPFGLSRFFELLGNAVRLNRRMHNKLFIADNTAVVIGGRNLGNEYFNAESDTLFVDLDVLGVGPIAEQTTRSFEDFWRSEFAVPLTSLHKQASSEAELRRRAIGYRKLLRDFRGSGYFQDVRDTQFVRELAHQSVALIPGRAYAVWDTPEKAIGKRKLIAGEHKGPRIIELLKQARESITLISPYFIPGALGVERLADYVATGVQVQVLTNALVSTDVPVVHTGYARYREELLKAGVQLFELRPDTLDRKQWKKRRKQLGRSRASLHTKLILIDDQYALIGSANLDPRSIFLNTEFTCVIESSVIVKQLKQLYRELCEPDQSFAVSLSGDKLQWHTRNRNAEVVVFDREPMTGFWKRLGMKLLSWLAPEFLL</sequence>
<dbReference type="EMBL" id="SNYM01000027">
    <property type="protein sequence ID" value="TDQ43886.1"/>
    <property type="molecule type" value="Genomic_DNA"/>
</dbReference>
<evidence type="ECO:0000313" key="2">
    <source>
        <dbReference type="EMBL" id="TDQ43886.1"/>
    </source>
</evidence>
<dbReference type="InterPro" id="IPR025202">
    <property type="entry name" value="PLD-like_dom"/>
</dbReference>
<dbReference type="Gene3D" id="3.30.870.10">
    <property type="entry name" value="Endonuclease Chain A"/>
    <property type="match status" value="2"/>
</dbReference>
<dbReference type="AlphaFoldDB" id="A0A4R6UD73"/>
<reference evidence="2 3" key="1">
    <citation type="submission" date="2019-03" db="EMBL/GenBank/DDBJ databases">
        <title>Genomic Encyclopedia of Type Strains, Phase IV (KMG-IV): sequencing the most valuable type-strain genomes for metagenomic binning, comparative biology and taxonomic classification.</title>
        <authorList>
            <person name="Goeker M."/>
        </authorList>
    </citation>
    <scope>NUCLEOTIDE SEQUENCE [LARGE SCALE GENOMIC DNA]</scope>
    <source>
        <strain evidence="2 3">DSM 103792</strain>
    </source>
</reference>
<evidence type="ECO:0000313" key="3">
    <source>
        <dbReference type="Proteomes" id="UP000295375"/>
    </source>
</evidence>
<dbReference type="CDD" id="cd09113">
    <property type="entry name" value="PLDc_ymdC_like_2"/>
    <property type="match status" value="1"/>
</dbReference>
<organism evidence="2 3">
    <name type="scientific">Permianibacter aggregans</name>
    <dbReference type="NCBI Taxonomy" id="1510150"/>
    <lineage>
        <taxon>Bacteria</taxon>
        <taxon>Pseudomonadati</taxon>
        <taxon>Pseudomonadota</taxon>
        <taxon>Gammaproteobacteria</taxon>
        <taxon>Pseudomonadales</taxon>
        <taxon>Pseudomonadaceae</taxon>
        <taxon>Permianibacter</taxon>
    </lineage>
</organism>
<accession>A0A4R6UD73</accession>
<gene>
    <name evidence="2" type="ORF">EV696_12745</name>
</gene>
<dbReference type="GO" id="GO:0030572">
    <property type="term" value="F:phosphatidyltransferase activity"/>
    <property type="evidence" value="ECO:0007669"/>
    <property type="project" value="UniProtKB-ARBA"/>
</dbReference>
<dbReference type="CDD" id="cd09111">
    <property type="entry name" value="PLDc_ymdC_like_1"/>
    <property type="match status" value="1"/>
</dbReference>
<dbReference type="InterPro" id="IPR001736">
    <property type="entry name" value="PLipase_D/transphosphatidylase"/>
</dbReference>
<dbReference type="SMART" id="SM00155">
    <property type="entry name" value="PLDc"/>
    <property type="match status" value="2"/>
</dbReference>
<dbReference type="RefSeq" id="WP_133593518.1">
    <property type="nucleotide sequence ID" value="NZ_CP037953.1"/>
</dbReference>
<proteinExistence type="predicted"/>